<keyword evidence="3" id="KW-0813">Transport</keyword>
<evidence type="ECO:0000256" key="3">
    <source>
        <dbReference type="ARBA" id="ARBA00022448"/>
    </source>
</evidence>
<dbReference type="InterPro" id="IPR051906">
    <property type="entry name" value="TolC-like"/>
</dbReference>
<dbReference type="GO" id="GO:1990281">
    <property type="term" value="C:efflux pump complex"/>
    <property type="evidence" value="ECO:0007669"/>
    <property type="project" value="TreeGrafter"/>
</dbReference>
<reference evidence="11" key="1">
    <citation type="submission" date="2017-02" db="EMBL/GenBank/DDBJ databases">
        <authorList>
            <person name="Varghese N."/>
            <person name="Submissions S."/>
        </authorList>
    </citation>
    <scope>NUCLEOTIDE SEQUENCE [LARGE SCALE GENOMIC DNA]</scope>
    <source>
        <strain evidence="11">DSM 24091</strain>
    </source>
</reference>
<evidence type="ECO:0000256" key="2">
    <source>
        <dbReference type="ARBA" id="ARBA00007613"/>
    </source>
</evidence>
<evidence type="ECO:0000256" key="7">
    <source>
        <dbReference type="ARBA" id="ARBA00023237"/>
    </source>
</evidence>
<dbReference type="OrthoDB" id="367883at2"/>
<sequence length="444" mass="50415">MNMNYNFRKIVSLAFLTIFGCSASFAQQSTLSSNATLDDLINYALRNKIEIKQAQIDKEIGEREIASALSGWFPQISANGSISHAMQLPTTNFNGSNITLGQRNNSALTFQADQALISPQLFQASKASKYVRQQNNLNEESTKINTVVDVSKAYYDILTSEEQIKIINENILRLERQFTEANARYEVGLVDKTDFKRAQISLNNAKADLKTASENRKYKYDYMKLLLAIPTAQPISLSFANQSLESNILLDTTELLQIANRVEYKQIENIKAIQQLNTQYQKWNFLPKVSAYANYAMNYRNDSFSNLYKDNFPGSNVGLTLSVPIFTGTKRIQEIKKSELQEERIALDLQNLENQISTEYSAAMANYRANMNEWRNGKDNMELSEEVYNTIKLQYDAGVKTYLELMTAETDLKTSQLNYLNSLYAVLSSKLDIQKALGTVEINK</sequence>
<dbReference type="EMBL" id="FUZF01000023">
    <property type="protein sequence ID" value="SKC05937.1"/>
    <property type="molecule type" value="Genomic_DNA"/>
</dbReference>
<organism evidence="10 11">
    <name type="scientific">Sphingobacterium nematocida</name>
    <dbReference type="NCBI Taxonomy" id="1513896"/>
    <lineage>
        <taxon>Bacteria</taxon>
        <taxon>Pseudomonadati</taxon>
        <taxon>Bacteroidota</taxon>
        <taxon>Sphingobacteriia</taxon>
        <taxon>Sphingobacteriales</taxon>
        <taxon>Sphingobacteriaceae</taxon>
        <taxon>Sphingobacterium</taxon>
    </lineage>
</organism>
<dbReference type="PANTHER" id="PTHR30026:SF20">
    <property type="entry name" value="OUTER MEMBRANE PROTEIN TOLC"/>
    <property type="match status" value="1"/>
</dbReference>
<accession>A0A1T5GCB6</accession>
<keyword evidence="8" id="KW-0175">Coiled coil</keyword>
<keyword evidence="5" id="KW-0812">Transmembrane</keyword>
<dbReference type="Pfam" id="PF02321">
    <property type="entry name" value="OEP"/>
    <property type="match status" value="2"/>
</dbReference>
<dbReference type="STRING" id="1513896.SAMN05660841_03950"/>
<comment type="subcellular location">
    <subcellularLocation>
        <location evidence="1">Cell outer membrane</location>
    </subcellularLocation>
</comment>
<evidence type="ECO:0000256" key="1">
    <source>
        <dbReference type="ARBA" id="ARBA00004442"/>
    </source>
</evidence>
<dbReference type="PANTHER" id="PTHR30026">
    <property type="entry name" value="OUTER MEMBRANE PROTEIN TOLC"/>
    <property type="match status" value="1"/>
</dbReference>
<gene>
    <name evidence="10" type="ORF">SAMN05660841_03950</name>
</gene>
<feature type="coiled-coil region" evidence="8">
    <location>
        <begin position="157"/>
        <end position="215"/>
    </location>
</feature>
<name>A0A1T5GCB6_9SPHI</name>
<feature type="chain" id="PRO_5013182620" evidence="9">
    <location>
        <begin position="27"/>
        <end position="444"/>
    </location>
</feature>
<keyword evidence="11" id="KW-1185">Reference proteome</keyword>
<protein>
    <submittedName>
        <fullName evidence="10">Outer membrane protein TolC</fullName>
    </submittedName>
</protein>
<evidence type="ECO:0000256" key="4">
    <source>
        <dbReference type="ARBA" id="ARBA00022452"/>
    </source>
</evidence>
<dbReference type="InterPro" id="IPR003423">
    <property type="entry name" value="OMP_efflux"/>
</dbReference>
<evidence type="ECO:0000256" key="6">
    <source>
        <dbReference type="ARBA" id="ARBA00023136"/>
    </source>
</evidence>
<keyword evidence="6" id="KW-0472">Membrane</keyword>
<dbReference type="GO" id="GO:0015562">
    <property type="term" value="F:efflux transmembrane transporter activity"/>
    <property type="evidence" value="ECO:0007669"/>
    <property type="project" value="InterPro"/>
</dbReference>
<comment type="similarity">
    <text evidence="2">Belongs to the outer membrane factor (OMF) (TC 1.B.17) family.</text>
</comment>
<dbReference type="SUPFAM" id="SSF56954">
    <property type="entry name" value="Outer membrane efflux proteins (OEP)"/>
    <property type="match status" value="1"/>
</dbReference>
<evidence type="ECO:0000313" key="11">
    <source>
        <dbReference type="Proteomes" id="UP000190150"/>
    </source>
</evidence>
<dbReference type="AlphaFoldDB" id="A0A1T5GCB6"/>
<evidence type="ECO:0000313" key="10">
    <source>
        <dbReference type="EMBL" id="SKC05937.1"/>
    </source>
</evidence>
<dbReference type="Gene3D" id="1.20.1600.10">
    <property type="entry name" value="Outer membrane efflux proteins (OEP)"/>
    <property type="match status" value="1"/>
</dbReference>
<dbReference type="GO" id="GO:0015288">
    <property type="term" value="F:porin activity"/>
    <property type="evidence" value="ECO:0007669"/>
    <property type="project" value="TreeGrafter"/>
</dbReference>
<keyword evidence="4" id="KW-1134">Transmembrane beta strand</keyword>
<keyword evidence="7" id="KW-0998">Cell outer membrane</keyword>
<evidence type="ECO:0000256" key="5">
    <source>
        <dbReference type="ARBA" id="ARBA00022692"/>
    </source>
</evidence>
<dbReference type="Proteomes" id="UP000190150">
    <property type="component" value="Unassembled WGS sequence"/>
</dbReference>
<dbReference type="GO" id="GO:0009279">
    <property type="term" value="C:cell outer membrane"/>
    <property type="evidence" value="ECO:0007669"/>
    <property type="project" value="UniProtKB-SubCell"/>
</dbReference>
<proteinExistence type="inferred from homology"/>
<keyword evidence="9" id="KW-0732">Signal</keyword>
<feature type="signal peptide" evidence="9">
    <location>
        <begin position="1"/>
        <end position="26"/>
    </location>
</feature>
<evidence type="ECO:0000256" key="8">
    <source>
        <dbReference type="SAM" id="Coils"/>
    </source>
</evidence>
<evidence type="ECO:0000256" key="9">
    <source>
        <dbReference type="SAM" id="SignalP"/>
    </source>
</evidence>